<dbReference type="Proteomes" id="UP000812440">
    <property type="component" value="Chromosome 8_10"/>
</dbReference>
<sequence>MSRSTSDGDFINCLHELPPFHQQMSLFSSEIALPELLPAHQQRALYLKNSGVSSPCIRVLFLVALLCFDLCSFVSILCPAILVLFYLPVYILPVLLPVCLLPLVLCIIGLLLFLSSWVLGLCAHICIYTGFICIDILCRVG</sequence>
<keyword evidence="1" id="KW-0812">Transmembrane</keyword>
<feature type="transmembrane region" description="Helical" evidence="1">
    <location>
        <begin position="118"/>
        <end position="138"/>
    </location>
</feature>
<protein>
    <recommendedName>
        <fullName evidence="4">Transmembrane protein</fullName>
    </recommendedName>
</protein>
<dbReference type="AlphaFoldDB" id="A0A8T2JYH8"/>
<accession>A0A8T2JYH8</accession>
<keyword evidence="3" id="KW-1185">Reference proteome</keyword>
<evidence type="ECO:0000313" key="2">
    <source>
        <dbReference type="EMBL" id="KAG8448420.1"/>
    </source>
</evidence>
<gene>
    <name evidence="2" type="ORF">GDO86_015495</name>
</gene>
<keyword evidence="1" id="KW-1133">Transmembrane helix</keyword>
<keyword evidence="1" id="KW-0472">Membrane</keyword>
<proteinExistence type="predicted"/>
<evidence type="ECO:0000256" key="1">
    <source>
        <dbReference type="SAM" id="Phobius"/>
    </source>
</evidence>
<reference evidence="2" key="1">
    <citation type="thesis" date="2020" institute="ProQuest LLC" country="789 East Eisenhower Parkway, Ann Arbor, MI, USA">
        <title>Comparative Genomics and Chromosome Evolution.</title>
        <authorList>
            <person name="Mudd A.B."/>
        </authorList>
    </citation>
    <scope>NUCLEOTIDE SEQUENCE</scope>
    <source>
        <strain evidence="2">Female2</strain>
        <tissue evidence="2">Blood</tissue>
    </source>
</reference>
<name>A0A8T2JYH8_9PIPI</name>
<dbReference type="EMBL" id="JAACNH010000003">
    <property type="protein sequence ID" value="KAG8448420.1"/>
    <property type="molecule type" value="Genomic_DNA"/>
</dbReference>
<organism evidence="2 3">
    <name type="scientific">Hymenochirus boettgeri</name>
    <name type="common">Congo dwarf clawed frog</name>
    <dbReference type="NCBI Taxonomy" id="247094"/>
    <lineage>
        <taxon>Eukaryota</taxon>
        <taxon>Metazoa</taxon>
        <taxon>Chordata</taxon>
        <taxon>Craniata</taxon>
        <taxon>Vertebrata</taxon>
        <taxon>Euteleostomi</taxon>
        <taxon>Amphibia</taxon>
        <taxon>Batrachia</taxon>
        <taxon>Anura</taxon>
        <taxon>Pipoidea</taxon>
        <taxon>Pipidae</taxon>
        <taxon>Pipinae</taxon>
        <taxon>Hymenochirus</taxon>
    </lineage>
</organism>
<feature type="transmembrane region" description="Helical" evidence="1">
    <location>
        <begin position="59"/>
        <end position="87"/>
    </location>
</feature>
<evidence type="ECO:0008006" key="4">
    <source>
        <dbReference type="Google" id="ProtNLM"/>
    </source>
</evidence>
<feature type="transmembrane region" description="Helical" evidence="1">
    <location>
        <begin position="94"/>
        <end position="112"/>
    </location>
</feature>
<evidence type="ECO:0000313" key="3">
    <source>
        <dbReference type="Proteomes" id="UP000812440"/>
    </source>
</evidence>
<comment type="caution">
    <text evidence="2">The sequence shown here is derived from an EMBL/GenBank/DDBJ whole genome shotgun (WGS) entry which is preliminary data.</text>
</comment>